<evidence type="ECO:0000313" key="5">
    <source>
        <dbReference type="Proteomes" id="UP001183410"/>
    </source>
</evidence>
<accession>A0ABU2JLK4</accession>
<proteinExistence type="predicted"/>
<name>A0ABU2JLK4_9ACTN</name>
<reference evidence="5" key="1">
    <citation type="submission" date="2023-07" db="EMBL/GenBank/DDBJ databases">
        <title>30 novel species of actinomycetes from the DSMZ collection.</title>
        <authorList>
            <person name="Nouioui I."/>
        </authorList>
    </citation>
    <scope>NUCLEOTIDE SEQUENCE [LARGE SCALE GENOMIC DNA]</scope>
    <source>
        <strain evidence="5">DSM 44915</strain>
    </source>
</reference>
<dbReference type="EMBL" id="JAVREO010000003">
    <property type="protein sequence ID" value="MDT0265863.1"/>
    <property type="molecule type" value="Genomic_DNA"/>
</dbReference>
<keyword evidence="2" id="KW-0472">Membrane</keyword>
<evidence type="ECO:0000256" key="2">
    <source>
        <dbReference type="SAM" id="Phobius"/>
    </source>
</evidence>
<sequence>MAEPPTDEPIAPTVGADDAPLALRPPSRRVERRSIGWWAAQAVAVVLPPVLVLVLLAVLITPARPWLLLSAAAVGVPGLLTVLVMPWWRYRVHRWEHTTDAVFTRAGWLRQEWRIAPLSRVQTVDTVRGPLQQLFGLSTVTITTASAAGPVRIDGLDHAVARDLSEELTRLTQAAPGDAT</sequence>
<feature type="transmembrane region" description="Helical" evidence="2">
    <location>
        <begin position="35"/>
        <end position="60"/>
    </location>
</feature>
<evidence type="ECO:0000259" key="3">
    <source>
        <dbReference type="Pfam" id="PF03703"/>
    </source>
</evidence>
<evidence type="ECO:0000256" key="1">
    <source>
        <dbReference type="SAM" id="MobiDB-lite"/>
    </source>
</evidence>
<dbReference type="Proteomes" id="UP001183410">
    <property type="component" value="Unassembled WGS sequence"/>
</dbReference>
<evidence type="ECO:0000313" key="4">
    <source>
        <dbReference type="EMBL" id="MDT0265863.1"/>
    </source>
</evidence>
<dbReference type="Pfam" id="PF03703">
    <property type="entry name" value="bPH_2"/>
    <property type="match status" value="1"/>
</dbReference>
<dbReference type="PANTHER" id="PTHR34473:SF3">
    <property type="entry name" value="TRANSMEMBRANE PROTEIN-RELATED"/>
    <property type="match status" value="1"/>
</dbReference>
<feature type="region of interest" description="Disordered" evidence="1">
    <location>
        <begin position="1"/>
        <end position="20"/>
    </location>
</feature>
<dbReference type="InterPro" id="IPR005182">
    <property type="entry name" value="YdbS-like_PH"/>
</dbReference>
<protein>
    <submittedName>
        <fullName evidence="4">PH domain-containing protein</fullName>
    </submittedName>
</protein>
<organism evidence="4 5">
    <name type="scientific">Streptomyces chisholmiae</name>
    <dbReference type="NCBI Taxonomy" id="3075540"/>
    <lineage>
        <taxon>Bacteria</taxon>
        <taxon>Bacillati</taxon>
        <taxon>Actinomycetota</taxon>
        <taxon>Actinomycetes</taxon>
        <taxon>Kitasatosporales</taxon>
        <taxon>Streptomycetaceae</taxon>
        <taxon>Streptomyces</taxon>
    </lineage>
</organism>
<keyword evidence="2" id="KW-0812">Transmembrane</keyword>
<gene>
    <name evidence="4" type="ORF">RM844_06115</name>
</gene>
<feature type="transmembrane region" description="Helical" evidence="2">
    <location>
        <begin position="66"/>
        <end position="88"/>
    </location>
</feature>
<dbReference type="PANTHER" id="PTHR34473">
    <property type="entry name" value="UPF0699 TRANSMEMBRANE PROTEIN YDBS"/>
    <property type="match status" value="1"/>
</dbReference>
<feature type="domain" description="YdbS-like PH" evidence="3">
    <location>
        <begin position="90"/>
        <end position="166"/>
    </location>
</feature>
<comment type="caution">
    <text evidence="4">The sequence shown here is derived from an EMBL/GenBank/DDBJ whole genome shotgun (WGS) entry which is preliminary data.</text>
</comment>
<keyword evidence="5" id="KW-1185">Reference proteome</keyword>
<keyword evidence="2" id="KW-1133">Transmembrane helix</keyword>
<dbReference type="RefSeq" id="WP_311665642.1">
    <property type="nucleotide sequence ID" value="NZ_JAVREO010000003.1"/>
</dbReference>